<keyword evidence="1" id="KW-0238">DNA-binding</keyword>
<reference evidence="2 3" key="1">
    <citation type="submission" date="2019-11" db="EMBL/GenBank/DDBJ databases">
        <title>Draft genome sequence of Paludibacterium sp. dN18-1.</title>
        <authorList>
            <person name="Im W.-T."/>
        </authorList>
    </citation>
    <scope>NUCLEOTIDE SEQUENCE [LARGE SCALE GENOMIC DNA]</scope>
    <source>
        <strain evidence="3">dN 18-1</strain>
    </source>
</reference>
<dbReference type="InterPro" id="IPR010998">
    <property type="entry name" value="Integrase_recombinase_N"/>
</dbReference>
<sequence length="70" mass="8324">MNYRKELTRFLSWLAIQQLPLRQVLRQHVNHYQQFLQRPPVELISKRRTAGMLSGPLKPSSIRRGHDYPA</sequence>
<keyword evidence="3" id="KW-1185">Reference proteome</keyword>
<dbReference type="AlphaFoldDB" id="A0A844GFW3"/>
<protein>
    <submittedName>
        <fullName evidence="2">Uncharacterized protein</fullName>
    </submittedName>
</protein>
<evidence type="ECO:0000313" key="2">
    <source>
        <dbReference type="EMBL" id="MTD34210.1"/>
    </source>
</evidence>
<evidence type="ECO:0000256" key="1">
    <source>
        <dbReference type="ARBA" id="ARBA00023125"/>
    </source>
</evidence>
<accession>A0A844GFW3</accession>
<evidence type="ECO:0000313" key="3">
    <source>
        <dbReference type="Proteomes" id="UP000446658"/>
    </source>
</evidence>
<dbReference type="GO" id="GO:0003677">
    <property type="term" value="F:DNA binding"/>
    <property type="evidence" value="ECO:0007669"/>
    <property type="project" value="UniProtKB-KW"/>
</dbReference>
<dbReference type="RefSeq" id="WP_230371646.1">
    <property type="nucleotide sequence ID" value="NZ_WLYX01000002.1"/>
</dbReference>
<dbReference type="Gene3D" id="1.10.150.130">
    <property type="match status" value="1"/>
</dbReference>
<name>A0A844GFW3_9NEIS</name>
<gene>
    <name evidence="2" type="ORF">GKE73_17755</name>
</gene>
<comment type="caution">
    <text evidence="2">The sequence shown here is derived from an EMBL/GenBank/DDBJ whole genome shotgun (WGS) entry which is preliminary data.</text>
</comment>
<dbReference type="Proteomes" id="UP000446658">
    <property type="component" value="Unassembled WGS sequence"/>
</dbReference>
<organism evidence="2 3">
    <name type="scientific">Paludibacterium denitrificans</name>
    <dbReference type="NCBI Taxonomy" id="2675226"/>
    <lineage>
        <taxon>Bacteria</taxon>
        <taxon>Pseudomonadati</taxon>
        <taxon>Pseudomonadota</taxon>
        <taxon>Betaproteobacteria</taxon>
        <taxon>Neisseriales</taxon>
        <taxon>Chromobacteriaceae</taxon>
        <taxon>Paludibacterium</taxon>
    </lineage>
</organism>
<dbReference type="EMBL" id="WLYX01000002">
    <property type="protein sequence ID" value="MTD34210.1"/>
    <property type="molecule type" value="Genomic_DNA"/>
</dbReference>
<proteinExistence type="predicted"/>